<dbReference type="PRINTS" id="PR00420">
    <property type="entry name" value="RNGMNOXGNASE"/>
</dbReference>
<dbReference type="PANTHER" id="PTHR43747">
    <property type="entry name" value="FAD-BINDING PROTEIN"/>
    <property type="match status" value="1"/>
</dbReference>
<sequence>MNNYSASATATQVAIIGGGPAGCCCAIRLIQQGIDDIVIIESSDYQQFRIGESIPPQTKQLFHQLEIWSAFVKQQHQPCYGSRSWWGDNRNGFNDSLLSPYGHGWHLDRQKFNRFLAEQAQSAGVTLLTQCQFKTGRLINDKHYHLTLDRQGAEHQLNAKFVVDASGARASFAQTQGSKKQSNHALVSLGRRFIIKDKHYPLSQQTHLEAVENGWWYAARLPNDRVLISLTTDPQTAKTLKLHETNNWLDILVNSPNTKALLQGVTPEDTQPKRYPASSFCLNPATGKNWLAIGDAACTFDPITSGGIIKAMADGVTCADIIAGIFKTSGHDTHHGLMQYQQMLIQRYQHYLAMRAHYYQQEKRFLNSPFWQKMQAMSPHKIQSEMELQANLT</sequence>
<dbReference type="Gene3D" id="3.50.50.60">
    <property type="entry name" value="FAD/NAD(P)-binding domain"/>
    <property type="match status" value="1"/>
</dbReference>
<protein>
    <submittedName>
        <fullName evidence="1">NAD(P)/FAD-dependent oxidoreductase</fullName>
    </submittedName>
</protein>
<dbReference type="InterPro" id="IPR050816">
    <property type="entry name" value="Flavin-dep_Halogenase_NPB"/>
</dbReference>
<dbReference type="Gene3D" id="3.30.9.100">
    <property type="match status" value="1"/>
</dbReference>
<dbReference type="EMBL" id="CP032664">
    <property type="protein sequence ID" value="QQO83992.1"/>
    <property type="molecule type" value="Genomic_DNA"/>
</dbReference>
<dbReference type="Pfam" id="PF04820">
    <property type="entry name" value="Trp_halogenase"/>
    <property type="match status" value="2"/>
</dbReference>
<dbReference type="RefSeq" id="WP_208193246.1">
    <property type="nucleotide sequence ID" value="NZ_CP032664.1"/>
</dbReference>
<organism evidence="1">
    <name type="scientific">Shewanella algae</name>
    <dbReference type="NCBI Taxonomy" id="38313"/>
    <lineage>
        <taxon>Bacteria</taxon>
        <taxon>Pseudomonadati</taxon>
        <taxon>Pseudomonadota</taxon>
        <taxon>Gammaproteobacteria</taxon>
        <taxon>Alteromonadales</taxon>
        <taxon>Shewanellaceae</taxon>
        <taxon>Shewanella</taxon>
    </lineage>
</organism>
<dbReference type="InterPro" id="IPR036188">
    <property type="entry name" value="FAD/NAD-bd_sf"/>
</dbReference>
<dbReference type="PANTHER" id="PTHR43747:SF1">
    <property type="entry name" value="SLR1998 PROTEIN"/>
    <property type="match status" value="1"/>
</dbReference>
<proteinExistence type="predicted"/>
<evidence type="ECO:0000313" key="1">
    <source>
        <dbReference type="EMBL" id="QQO83992.1"/>
    </source>
</evidence>
<accession>A0A7T8IQ28</accession>
<dbReference type="GO" id="GO:0004497">
    <property type="term" value="F:monooxygenase activity"/>
    <property type="evidence" value="ECO:0007669"/>
    <property type="project" value="InterPro"/>
</dbReference>
<dbReference type="AlphaFoldDB" id="A0A7T8IQ28"/>
<dbReference type="InterPro" id="IPR006905">
    <property type="entry name" value="Flavin_halogenase"/>
</dbReference>
<name>A0A7T8IQ28_9GAMM</name>
<gene>
    <name evidence="1" type="ORF">D7032_12415</name>
</gene>
<dbReference type="SUPFAM" id="SSF51905">
    <property type="entry name" value="FAD/NAD(P)-binding domain"/>
    <property type="match status" value="1"/>
</dbReference>
<reference evidence="1" key="1">
    <citation type="submission" date="2018-09" db="EMBL/GenBank/DDBJ databases">
        <title>Genome sequencing and analysis.</title>
        <authorList>
            <person name="Huang Y.-T."/>
        </authorList>
    </citation>
    <scope>NUCLEOTIDE SEQUENCE</scope>
    <source>
        <strain evidence="1">HIDE</strain>
    </source>
</reference>